<organism evidence="1 2">
    <name type="scientific">Devosia yakushimensis</name>
    <dbReference type="NCBI Taxonomy" id="470028"/>
    <lineage>
        <taxon>Bacteria</taxon>
        <taxon>Pseudomonadati</taxon>
        <taxon>Pseudomonadota</taxon>
        <taxon>Alphaproteobacteria</taxon>
        <taxon>Hyphomicrobiales</taxon>
        <taxon>Devosiaceae</taxon>
        <taxon>Devosia</taxon>
    </lineage>
</organism>
<proteinExistence type="predicted"/>
<gene>
    <name evidence="1" type="ORF">GCM10007913_30530</name>
</gene>
<name>A0ABQ5UI37_9HYPH</name>
<sequence length="355" mass="38270">MQRSDVPEVAALFQRVFRKGGVPSPQFCAYFEESFFGSPLHSEAEGGLVHRDAGGAIDSALLVIPMQVRVNGQLVTGRLMSNYMTDPKKRTRGGADMVLTIRARNQAFCFSDSANPVSADHWKAVGGHVLPIQGLDWRHVLRPGAWFANRAAAKLPPLLARFAGILAKPLDAALRRLIPSLVPPPDGEGTAISRDDFIAAAPGLVERFAVHPVWGAPELGWMLDMAALNTIDGPLTLRQVRDENGKLAGCSVFYARPGGVARMLNILARPGQEGAVVADLLAHADAIGCVGVQGMAQPFLMEALCRRKGVSFVPRGFYCISTRDPAIVDAARRGDVYLGGLLGEDWSRLVTDFHD</sequence>
<keyword evidence="2" id="KW-1185">Reference proteome</keyword>
<evidence type="ECO:0008006" key="3">
    <source>
        <dbReference type="Google" id="ProtNLM"/>
    </source>
</evidence>
<evidence type="ECO:0000313" key="2">
    <source>
        <dbReference type="Proteomes" id="UP001161406"/>
    </source>
</evidence>
<accession>A0ABQ5UI37</accession>
<comment type="caution">
    <text evidence="1">The sequence shown here is derived from an EMBL/GenBank/DDBJ whole genome shotgun (WGS) entry which is preliminary data.</text>
</comment>
<reference evidence="1" key="2">
    <citation type="submission" date="2023-01" db="EMBL/GenBank/DDBJ databases">
        <title>Draft genome sequence of Devosia yakushimensis strain NBRC 103855.</title>
        <authorList>
            <person name="Sun Q."/>
            <person name="Mori K."/>
        </authorList>
    </citation>
    <scope>NUCLEOTIDE SEQUENCE</scope>
    <source>
        <strain evidence="1">NBRC 103855</strain>
    </source>
</reference>
<evidence type="ECO:0000313" key="1">
    <source>
        <dbReference type="EMBL" id="GLQ11121.1"/>
    </source>
</evidence>
<protein>
    <recommendedName>
        <fullName evidence="3">GNAT family N-acetyltransferase</fullName>
    </recommendedName>
</protein>
<dbReference type="EMBL" id="BSNG01000001">
    <property type="protein sequence ID" value="GLQ11121.1"/>
    <property type="molecule type" value="Genomic_DNA"/>
</dbReference>
<reference evidence="1" key="1">
    <citation type="journal article" date="2014" name="Int. J. Syst. Evol. Microbiol.">
        <title>Complete genome of a new Firmicutes species belonging to the dominant human colonic microbiota ('Ruminococcus bicirculans') reveals two chromosomes and a selective capacity to utilize plant glucans.</title>
        <authorList>
            <consortium name="NISC Comparative Sequencing Program"/>
            <person name="Wegmann U."/>
            <person name="Louis P."/>
            <person name="Goesmann A."/>
            <person name="Henrissat B."/>
            <person name="Duncan S.H."/>
            <person name="Flint H.J."/>
        </authorList>
    </citation>
    <scope>NUCLEOTIDE SEQUENCE</scope>
    <source>
        <strain evidence="1">NBRC 103855</strain>
    </source>
</reference>
<dbReference type="Proteomes" id="UP001161406">
    <property type="component" value="Unassembled WGS sequence"/>
</dbReference>